<organism evidence="2 3">
    <name type="scientific">Turneriella parva (strain ATCC BAA-1111 / DSM 21527 / NCTC 11395 / H)</name>
    <name type="common">Leptospira parva</name>
    <dbReference type="NCBI Taxonomy" id="869212"/>
    <lineage>
        <taxon>Bacteria</taxon>
        <taxon>Pseudomonadati</taxon>
        <taxon>Spirochaetota</taxon>
        <taxon>Spirochaetia</taxon>
        <taxon>Leptospirales</taxon>
        <taxon>Leptospiraceae</taxon>
        <taxon>Turneriella</taxon>
    </lineage>
</organism>
<evidence type="ECO:0000256" key="1">
    <source>
        <dbReference type="ARBA" id="ARBA00010690"/>
    </source>
</evidence>
<dbReference type="Proteomes" id="UP000006048">
    <property type="component" value="Chromosome"/>
</dbReference>
<sequence length="85" mass="9546">MLRACALEFNGAEAPVVRWYAEGDAARHLIEVAKQRGVKIETDQEESLLLTLKSVKVNSAIPKDIYLAVARIYAYLIAECEKPRK</sequence>
<dbReference type="Pfam" id="PF01312">
    <property type="entry name" value="Bac_export_2"/>
    <property type="match status" value="1"/>
</dbReference>
<dbReference type="HOGENOM" id="CLU_041013_4_2_12"/>
<accession>I4B2B4</accession>
<dbReference type="GO" id="GO:0016020">
    <property type="term" value="C:membrane"/>
    <property type="evidence" value="ECO:0007669"/>
    <property type="project" value="InterPro"/>
</dbReference>
<dbReference type="KEGG" id="tpx:Turpa_0770"/>
<dbReference type="SUPFAM" id="SSF160544">
    <property type="entry name" value="EscU C-terminal domain-like"/>
    <property type="match status" value="1"/>
</dbReference>
<evidence type="ECO:0000313" key="3">
    <source>
        <dbReference type="Proteomes" id="UP000006048"/>
    </source>
</evidence>
<keyword evidence="2" id="KW-0969">Cilium</keyword>
<evidence type="ECO:0000313" key="2">
    <source>
        <dbReference type="EMBL" id="AFM11421.1"/>
    </source>
</evidence>
<keyword evidence="2" id="KW-0966">Cell projection</keyword>
<comment type="similarity">
    <text evidence="1">Belongs to the type III secretion exporter family.</text>
</comment>
<keyword evidence="2" id="KW-0282">Flagellum</keyword>
<dbReference type="EMBL" id="CP002959">
    <property type="protein sequence ID" value="AFM11421.1"/>
    <property type="molecule type" value="Genomic_DNA"/>
</dbReference>
<dbReference type="GO" id="GO:0009306">
    <property type="term" value="P:protein secretion"/>
    <property type="evidence" value="ECO:0007669"/>
    <property type="project" value="InterPro"/>
</dbReference>
<dbReference type="InterPro" id="IPR029025">
    <property type="entry name" value="T3SS_substrate_exporter_C"/>
</dbReference>
<protein>
    <submittedName>
        <fullName evidence="2">Flagellar biosynthesis protein</fullName>
    </submittedName>
</protein>
<dbReference type="Gene3D" id="3.40.1690.10">
    <property type="entry name" value="secretion proteins EscU"/>
    <property type="match status" value="1"/>
</dbReference>
<dbReference type="OrthoDB" id="9810419at2"/>
<proteinExistence type="inferred from homology"/>
<reference evidence="2 3" key="1">
    <citation type="submission" date="2012-06" db="EMBL/GenBank/DDBJ databases">
        <title>The complete chromosome of genome of Turneriella parva DSM 21527.</title>
        <authorList>
            <consortium name="US DOE Joint Genome Institute (JGI-PGF)"/>
            <person name="Lucas S."/>
            <person name="Han J."/>
            <person name="Lapidus A."/>
            <person name="Bruce D."/>
            <person name="Goodwin L."/>
            <person name="Pitluck S."/>
            <person name="Peters L."/>
            <person name="Kyrpides N."/>
            <person name="Mavromatis K."/>
            <person name="Ivanova N."/>
            <person name="Mikhailova N."/>
            <person name="Chertkov O."/>
            <person name="Detter J.C."/>
            <person name="Tapia R."/>
            <person name="Han C."/>
            <person name="Land M."/>
            <person name="Hauser L."/>
            <person name="Markowitz V."/>
            <person name="Cheng J.-F."/>
            <person name="Hugenholtz P."/>
            <person name="Woyke T."/>
            <person name="Wu D."/>
            <person name="Gronow S."/>
            <person name="Wellnitz S."/>
            <person name="Brambilla E."/>
            <person name="Klenk H.-P."/>
            <person name="Eisen J.A."/>
        </authorList>
    </citation>
    <scope>NUCLEOTIDE SEQUENCE [LARGE SCALE GENOMIC DNA]</scope>
    <source>
        <strain evidence="3">ATCC BAA-1111 / DSM 21527 / NCTC 11395 / H</strain>
    </source>
</reference>
<name>I4B2B4_TURPD</name>
<dbReference type="InterPro" id="IPR006135">
    <property type="entry name" value="T3SS_substrate_exporter"/>
</dbReference>
<dbReference type="STRING" id="869212.Turpa_0770"/>
<keyword evidence="3" id="KW-1185">Reference proteome</keyword>
<gene>
    <name evidence="2" type="ordered locus">Turpa_0770</name>
</gene>
<dbReference type="RefSeq" id="WP_014801939.1">
    <property type="nucleotide sequence ID" value="NC_018020.1"/>
</dbReference>
<dbReference type="AlphaFoldDB" id="I4B2B4"/>